<reference evidence="1 2" key="1">
    <citation type="journal article" date="2019" name="Int. J. Syst. Evol. Microbiol.">
        <title>Streptomyces cadmiisoli sp. nov., a novel actinomycete isolated from cadmium-contaminated soil.</title>
        <authorList>
            <person name="Li K."/>
            <person name="Tang X."/>
            <person name="Zhao J."/>
            <person name="Guo Y."/>
            <person name="Tang Y."/>
            <person name="Gao J."/>
        </authorList>
    </citation>
    <scope>NUCLEOTIDE SEQUENCE [LARGE SCALE GENOMIC DNA]</scope>
    <source>
        <strain evidence="1 2">ZFG47</strain>
    </source>
</reference>
<dbReference type="EMBL" id="CP030073">
    <property type="protein sequence ID" value="AWW41786.1"/>
    <property type="molecule type" value="Genomic_DNA"/>
</dbReference>
<evidence type="ECO:0000313" key="2">
    <source>
        <dbReference type="Proteomes" id="UP000249616"/>
    </source>
</evidence>
<dbReference type="KEGG" id="scad:DN051_38395"/>
<evidence type="ECO:0000313" key="1">
    <source>
        <dbReference type="EMBL" id="AWW41786.1"/>
    </source>
</evidence>
<name>A0A2Z4J9R5_9ACTN</name>
<dbReference type="Proteomes" id="UP000249616">
    <property type="component" value="Chromosome"/>
</dbReference>
<protein>
    <submittedName>
        <fullName evidence="1">Uncharacterized protein</fullName>
    </submittedName>
</protein>
<proteinExistence type="predicted"/>
<dbReference type="AlphaFoldDB" id="A0A2Z4J9R5"/>
<keyword evidence="2" id="KW-1185">Reference proteome</keyword>
<gene>
    <name evidence="1" type="ORF">DN051_38395</name>
</gene>
<accession>A0A2Z4J9R5</accession>
<sequence length="199" mass="21796">MNTSVLSPRRRTGTLAAFATATVFVLSGCGVNAYDLPSESARYTFEAETNGVRTVWEYASAEVTKADTPAHQPCIGDLFDNNQAACRPEPLIFLKYDLNLALDNTAEAGDTHEITVTGYYQERLSALPRVTTLKAETSFDGGKTWRPTTTKAEGKNTFTTKIKHPKRDQAPKGVALRINATDSEGNTVKQTMPTAYKLR</sequence>
<organism evidence="1 2">
    <name type="scientific">Streptomyces cadmiisoli</name>
    <dbReference type="NCBI Taxonomy" id="2184053"/>
    <lineage>
        <taxon>Bacteria</taxon>
        <taxon>Bacillati</taxon>
        <taxon>Actinomycetota</taxon>
        <taxon>Actinomycetes</taxon>
        <taxon>Kitasatosporales</taxon>
        <taxon>Streptomycetaceae</taxon>
        <taxon>Streptomyces</taxon>
        <taxon>Streptomyces aurantiacus group</taxon>
    </lineage>
</organism>
<dbReference type="Gene3D" id="2.60.40.650">
    <property type="match status" value="1"/>
</dbReference>